<evidence type="ECO:0000313" key="2">
    <source>
        <dbReference type="Proteomes" id="UP000266720"/>
    </source>
</evidence>
<name>A0A3G1A6Q3_9CREN</name>
<sequence length="74" mass="8616">MSSVISVRVPREVKEILEEGGVDINREVRVFLEELAWKIKLKKQIEKWNRLLADVKPSREGFAVGSVREDRESH</sequence>
<evidence type="ECO:0008006" key="3">
    <source>
        <dbReference type="Google" id="ProtNLM"/>
    </source>
</evidence>
<dbReference type="PANTHER" id="PTHR42244:SF2">
    <property type="entry name" value="ANTITOXIN VAPB3-RELATED"/>
    <property type="match status" value="1"/>
</dbReference>
<dbReference type="RefSeq" id="WP_052886771.1">
    <property type="nucleotide sequence ID" value="NZ_CP007493.1"/>
</dbReference>
<dbReference type="KEGG" id="tcb:TCARB_0821"/>
<accession>A0A3G1A6Q3</accession>
<dbReference type="Proteomes" id="UP000266720">
    <property type="component" value="Chromosome"/>
</dbReference>
<dbReference type="GeneID" id="25406248"/>
<dbReference type="AlphaFoldDB" id="A0A3G1A6Q3"/>
<evidence type="ECO:0000313" key="1">
    <source>
        <dbReference type="EMBL" id="AJB41873.1"/>
    </source>
</evidence>
<dbReference type="EMBL" id="CP007493">
    <property type="protein sequence ID" value="AJB41873.1"/>
    <property type="molecule type" value="Genomic_DNA"/>
</dbReference>
<dbReference type="InterPro" id="IPR039709">
    <property type="entry name" value="VapB3-like"/>
</dbReference>
<reference evidence="2" key="1">
    <citation type="book" date="2010" name="EXTREMOPHILES" publisher="0:0-0">
        <title>Complete genome sequences of ten hyperthermophilic archaea reveal their metabolic capabilities and possible ecological roles.</title>
        <editorList>
            <person name="?"/>
        </editorList>
        <authorList>
            <person name="Ravin N.V."/>
            <person name="Mardanov A.V."/>
            <person name="Bonch-Osmolovskaya E.A."/>
            <person name="Skryabin K.G."/>
        </authorList>
    </citation>
    <scope>NUCLEOTIDE SEQUENCE [LARGE SCALE GENOMIC DNA]</scope>
    <source>
        <strain evidence="2">1505</strain>
    </source>
</reference>
<proteinExistence type="predicted"/>
<organism evidence="1 2">
    <name type="scientific">Thermofilum adornatum 1505</name>
    <dbReference type="NCBI Taxonomy" id="697581"/>
    <lineage>
        <taxon>Archaea</taxon>
        <taxon>Thermoproteota</taxon>
        <taxon>Thermoprotei</taxon>
        <taxon>Thermofilales</taxon>
        <taxon>Thermofilaceae</taxon>
        <taxon>Thermofilum</taxon>
    </lineage>
</organism>
<dbReference type="PANTHER" id="PTHR42244">
    <property type="entry name" value="ANTITOXIN VAPB3-RELATED"/>
    <property type="match status" value="1"/>
</dbReference>
<protein>
    <recommendedName>
        <fullName evidence="3">VapB-type antitoxin</fullName>
    </recommendedName>
</protein>
<gene>
    <name evidence="1" type="ORF">TCARB_0821</name>
</gene>